<accession>A0ABT8KAU0</accession>
<dbReference type="Proteomes" id="UP001174208">
    <property type="component" value="Unassembled WGS sequence"/>
</dbReference>
<feature type="transmembrane region" description="Helical" evidence="6">
    <location>
        <begin position="231"/>
        <end position="251"/>
    </location>
</feature>
<keyword evidence="3 6" id="KW-0812">Transmembrane</keyword>
<gene>
    <name evidence="8" type="ORF">P5G50_07575</name>
</gene>
<dbReference type="RefSeq" id="WP_301211308.1">
    <property type="nucleotide sequence ID" value="NZ_JAROCF010000001.1"/>
</dbReference>
<feature type="domain" description="EamA" evidence="7">
    <location>
        <begin position="141"/>
        <end position="272"/>
    </location>
</feature>
<sequence length="294" mass="30366">MPRLLPPVLAVLGSCVSVQFGAALATPLFAELGSWGVTLLRLALAAVILIAIARPRSWRWRRGQWREVVPFGIAFAGMNGFFYASIAHIPLGPAVAIEFLGPLGLAAILSRRGRDLVWVGLALVGVGLLGFAGAGDALDPLGVVFALVAGAFWALYVLTGARVGRAVDGIGGLAVGMAVSAVVLLPIGLEGALTVVTRPELLLPAAAMAVLASVIPYTLELSALRRLPERVFGVLLALEPAVATLAGWLLLGQTSGWLRLAAIALVIAASIGSTVTAATRTREAAPREPEKAVV</sequence>
<feature type="transmembrane region" description="Helical" evidence="6">
    <location>
        <begin position="140"/>
        <end position="158"/>
    </location>
</feature>
<proteinExistence type="inferred from homology"/>
<feature type="transmembrane region" description="Helical" evidence="6">
    <location>
        <begin position="35"/>
        <end position="53"/>
    </location>
</feature>
<feature type="transmembrane region" description="Helical" evidence="6">
    <location>
        <begin position="65"/>
        <end position="85"/>
    </location>
</feature>
<organism evidence="8 9">
    <name type="scientific">Leifsonia williamsii</name>
    <dbReference type="NCBI Taxonomy" id="3035919"/>
    <lineage>
        <taxon>Bacteria</taxon>
        <taxon>Bacillati</taxon>
        <taxon>Actinomycetota</taxon>
        <taxon>Actinomycetes</taxon>
        <taxon>Micrococcales</taxon>
        <taxon>Microbacteriaceae</taxon>
        <taxon>Leifsonia</taxon>
    </lineage>
</organism>
<evidence type="ECO:0000256" key="4">
    <source>
        <dbReference type="ARBA" id="ARBA00022989"/>
    </source>
</evidence>
<feature type="transmembrane region" description="Helical" evidence="6">
    <location>
        <begin position="201"/>
        <end position="219"/>
    </location>
</feature>
<comment type="subcellular location">
    <subcellularLocation>
        <location evidence="1">Membrane</location>
        <topology evidence="1">Multi-pass membrane protein</topology>
    </subcellularLocation>
</comment>
<protein>
    <submittedName>
        <fullName evidence="8">EamA family transporter</fullName>
    </submittedName>
</protein>
<name>A0ABT8KAU0_9MICO</name>
<keyword evidence="4 6" id="KW-1133">Transmembrane helix</keyword>
<evidence type="ECO:0000313" key="8">
    <source>
        <dbReference type="EMBL" id="MDN4614307.1"/>
    </source>
</evidence>
<dbReference type="PANTHER" id="PTHR32322:SF2">
    <property type="entry name" value="EAMA DOMAIN-CONTAINING PROTEIN"/>
    <property type="match status" value="1"/>
</dbReference>
<evidence type="ECO:0000256" key="3">
    <source>
        <dbReference type="ARBA" id="ARBA00022692"/>
    </source>
</evidence>
<reference evidence="8" key="1">
    <citation type="submission" date="2023-06" db="EMBL/GenBank/DDBJ databases">
        <title>MT1 and MT2 Draft Genomes of Novel Species.</title>
        <authorList>
            <person name="Venkateswaran K."/>
        </authorList>
    </citation>
    <scope>NUCLEOTIDE SEQUENCE</scope>
    <source>
        <strain evidence="8">F6_8S_P_1B</strain>
    </source>
</reference>
<dbReference type="InterPro" id="IPR050638">
    <property type="entry name" value="AA-Vitamin_Transporters"/>
</dbReference>
<dbReference type="InterPro" id="IPR037185">
    <property type="entry name" value="EmrE-like"/>
</dbReference>
<keyword evidence="5 6" id="KW-0472">Membrane</keyword>
<evidence type="ECO:0000256" key="5">
    <source>
        <dbReference type="ARBA" id="ARBA00023136"/>
    </source>
</evidence>
<feature type="transmembrane region" description="Helical" evidence="6">
    <location>
        <begin position="257"/>
        <end position="278"/>
    </location>
</feature>
<evidence type="ECO:0000256" key="1">
    <source>
        <dbReference type="ARBA" id="ARBA00004141"/>
    </source>
</evidence>
<evidence type="ECO:0000256" key="6">
    <source>
        <dbReference type="SAM" id="Phobius"/>
    </source>
</evidence>
<dbReference type="InterPro" id="IPR000620">
    <property type="entry name" value="EamA_dom"/>
</dbReference>
<keyword evidence="9" id="KW-1185">Reference proteome</keyword>
<feature type="transmembrane region" description="Helical" evidence="6">
    <location>
        <begin position="170"/>
        <end position="189"/>
    </location>
</feature>
<dbReference type="Pfam" id="PF00892">
    <property type="entry name" value="EamA"/>
    <property type="match status" value="1"/>
</dbReference>
<evidence type="ECO:0000313" key="9">
    <source>
        <dbReference type="Proteomes" id="UP001174208"/>
    </source>
</evidence>
<evidence type="ECO:0000259" key="7">
    <source>
        <dbReference type="Pfam" id="PF00892"/>
    </source>
</evidence>
<comment type="similarity">
    <text evidence="2">Belongs to the EamA transporter family.</text>
</comment>
<evidence type="ECO:0000256" key="2">
    <source>
        <dbReference type="ARBA" id="ARBA00007362"/>
    </source>
</evidence>
<comment type="caution">
    <text evidence="8">The sequence shown here is derived from an EMBL/GenBank/DDBJ whole genome shotgun (WGS) entry which is preliminary data.</text>
</comment>
<dbReference type="EMBL" id="JAROCF010000001">
    <property type="protein sequence ID" value="MDN4614307.1"/>
    <property type="molecule type" value="Genomic_DNA"/>
</dbReference>
<feature type="transmembrane region" description="Helical" evidence="6">
    <location>
        <begin position="91"/>
        <end position="109"/>
    </location>
</feature>
<dbReference type="PROSITE" id="PS51257">
    <property type="entry name" value="PROKAR_LIPOPROTEIN"/>
    <property type="match status" value="1"/>
</dbReference>
<dbReference type="PANTHER" id="PTHR32322">
    <property type="entry name" value="INNER MEMBRANE TRANSPORTER"/>
    <property type="match status" value="1"/>
</dbReference>
<dbReference type="SUPFAM" id="SSF103481">
    <property type="entry name" value="Multidrug resistance efflux transporter EmrE"/>
    <property type="match status" value="2"/>
</dbReference>
<feature type="transmembrane region" description="Helical" evidence="6">
    <location>
        <begin position="116"/>
        <end position="134"/>
    </location>
</feature>